<dbReference type="RefSeq" id="XP_022139426.1">
    <property type="nucleotide sequence ID" value="XM_022283734.1"/>
</dbReference>
<evidence type="ECO:0000313" key="4">
    <source>
        <dbReference type="RefSeq" id="XP_022139426.1"/>
    </source>
</evidence>
<dbReference type="GeneID" id="111010362"/>
<evidence type="ECO:0000256" key="1">
    <source>
        <dbReference type="SAM" id="Phobius"/>
    </source>
</evidence>
<evidence type="ECO:0000259" key="2">
    <source>
        <dbReference type="Pfam" id="PF26578"/>
    </source>
</evidence>
<protein>
    <submittedName>
        <fullName evidence="4">GPI-anchored protein LLG2-like</fullName>
    </submittedName>
</protein>
<dbReference type="InterPro" id="IPR058888">
    <property type="entry name" value="LLG1-like"/>
</dbReference>
<reference evidence="4" key="1">
    <citation type="submission" date="2025-08" db="UniProtKB">
        <authorList>
            <consortium name="RefSeq"/>
        </authorList>
    </citation>
    <scope>IDENTIFICATION</scope>
    <source>
        <strain evidence="4">OHB3-1</strain>
    </source>
</reference>
<proteinExistence type="predicted"/>
<keyword evidence="1" id="KW-0812">Transmembrane</keyword>
<evidence type="ECO:0000313" key="3">
    <source>
        <dbReference type="Proteomes" id="UP000504603"/>
    </source>
</evidence>
<keyword evidence="1" id="KW-0472">Membrane</keyword>
<dbReference type="KEGG" id="mcha:111010362"/>
<dbReference type="Proteomes" id="UP000504603">
    <property type="component" value="Unplaced"/>
</dbReference>
<sequence>MLVKQNNYSLKLDGRLWEPKSRSVNAEAIYKNSLKNILCHCQIALKMKKMESDPNPCFSLFLLIILPTLFAAAAAAAVSGCPVNFEFANYTIITSKCKGPEYPANLCCSALAEFACPYAKYLNDLSNDCASTMFSYINLYGKYPSGLFSTLCSNGSNGLQCPTSSPILDTCHVQRVSISHVHPL</sequence>
<dbReference type="PANTHER" id="PTHR31533">
    <property type="entry name" value="GPI-ANCHORED PROTEIN LLG1-RELATED-RELATED"/>
    <property type="match status" value="1"/>
</dbReference>
<keyword evidence="3" id="KW-1185">Reference proteome</keyword>
<dbReference type="InterPro" id="IPR039307">
    <property type="entry name" value="LORELEI-like"/>
</dbReference>
<dbReference type="Pfam" id="PF26578">
    <property type="entry name" value="LLG1"/>
    <property type="match status" value="1"/>
</dbReference>
<dbReference type="OrthoDB" id="585255at2759"/>
<feature type="transmembrane region" description="Helical" evidence="1">
    <location>
        <begin position="57"/>
        <end position="78"/>
    </location>
</feature>
<dbReference type="PANTHER" id="PTHR31533:SF2">
    <property type="entry name" value="GPI-ANCHORED PROTEIN LLG1"/>
    <property type="match status" value="1"/>
</dbReference>
<organism evidence="3 4">
    <name type="scientific">Momordica charantia</name>
    <name type="common">Bitter gourd</name>
    <name type="synonym">Balsam pear</name>
    <dbReference type="NCBI Taxonomy" id="3673"/>
    <lineage>
        <taxon>Eukaryota</taxon>
        <taxon>Viridiplantae</taxon>
        <taxon>Streptophyta</taxon>
        <taxon>Embryophyta</taxon>
        <taxon>Tracheophyta</taxon>
        <taxon>Spermatophyta</taxon>
        <taxon>Magnoliopsida</taxon>
        <taxon>eudicotyledons</taxon>
        <taxon>Gunneridae</taxon>
        <taxon>Pentapetalae</taxon>
        <taxon>rosids</taxon>
        <taxon>fabids</taxon>
        <taxon>Cucurbitales</taxon>
        <taxon>Cucurbitaceae</taxon>
        <taxon>Momordiceae</taxon>
        <taxon>Momordica</taxon>
    </lineage>
</organism>
<name>A0A6J1CCM2_MOMCH</name>
<gene>
    <name evidence="4" type="primary">LOC111010362</name>
</gene>
<dbReference type="AlphaFoldDB" id="A0A6J1CCM2"/>
<feature type="domain" description="GPI-anchored protein LLG1-like" evidence="2">
    <location>
        <begin position="83"/>
        <end position="159"/>
    </location>
</feature>
<accession>A0A6J1CCM2</accession>
<keyword evidence="1" id="KW-1133">Transmembrane helix</keyword>